<protein>
    <submittedName>
        <fullName evidence="6">SAM-dependent methyltransferase</fullName>
    </submittedName>
</protein>
<keyword evidence="1 6" id="KW-0489">Methyltransferase</keyword>
<dbReference type="GO" id="GO:0008168">
    <property type="term" value="F:methyltransferase activity"/>
    <property type="evidence" value="ECO:0007669"/>
    <property type="project" value="UniProtKB-KW"/>
</dbReference>
<dbReference type="InterPro" id="IPR029063">
    <property type="entry name" value="SAM-dependent_MTases_sf"/>
</dbReference>
<evidence type="ECO:0000256" key="2">
    <source>
        <dbReference type="ARBA" id="ARBA00022679"/>
    </source>
</evidence>
<dbReference type="PANTHER" id="PTHR43464">
    <property type="entry name" value="METHYLTRANSFERASE"/>
    <property type="match status" value="1"/>
</dbReference>
<dbReference type="PANTHER" id="PTHR43464:SF19">
    <property type="entry name" value="UBIQUINONE BIOSYNTHESIS O-METHYLTRANSFERASE, MITOCHONDRIAL"/>
    <property type="match status" value="1"/>
</dbReference>
<proteinExistence type="predicted"/>
<evidence type="ECO:0000256" key="1">
    <source>
        <dbReference type="ARBA" id="ARBA00022603"/>
    </source>
</evidence>
<comment type="caution">
    <text evidence="6">The sequence shown here is derived from an EMBL/GenBank/DDBJ whole genome shotgun (WGS) entry which is preliminary data.</text>
</comment>
<dbReference type="InterPro" id="IPR041698">
    <property type="entry name" value="Methyltransf_25"/>
</dbReference>
<evidence type="ECO:0000256" key="4">
    <source>
        <dbReference type="SAM" id="MobiDB-lite"/>
    </source>
</evidence>
<dbReference type="SUPFAM" id="SSF53335">
    <property type="entry name" value="S-adenosyl-L-methionine-dependent methyltransferases"/>
    <property type="match status" value="1"/>
</dbReference>
<evidence type="ECO:0000256" key="3">
    <source>
        <dbReference type="ARBA" id="ARBA00022691"/>
    </source>
</evidence>
<dbReference type="EMBL" id="QKOE01000003">
    <property type="protein sequence ID" value="PZA17597.1"/>
    <property type="molecule type" value="Genomic_DNA"/>
</dbReference>
<evidence type="ECO:0000313" key="7">
    <source>
        <dbReference type="Proteomes" id="UP000248259"/>
    </source>
</evidence>
<dbReference type="Gene3D" id="3.40.50.150">
    <property type="entry name" value="Vaccinia Virus protein VP39"/>
    <property type="match status" value="1"/>
</dbReference>
<evidence type="ECO:0000313" key="6">
    <source>
        <dbReference type="EMBL" id="PZA17597.1"/>
    </source>
</evidence>
<name>A0A323UYP1_9RHOO</name>
<keyword evidence="3" id="KW-0949">S-adenosyl-L-methionine</keyword>
<feature type="region of interest" description="Disordered" evidence="4">
    <location>
        <begin position="208"/>
        <end position="228"/>
    </location>
</feature>
<organism evidence="6 7">
    <name type="scientific">Parazoarcus communis SWub3 = DSM 12120</name>
    <dbReference type="NCBI Taxonomy" id="1121029"/>
    <lineage>
        <taxon>Bacteria</taxon>
        <taxon>Pseudomonadati</taxon>
        <taxon>Pseudomonadota</taxon>
        <taxon>Betaproteobacteria</taxon>
        <taxon>Rhodocyclales</taxon>
        <taxon>Zoogloeaceae</taxon>
        <taxon>Parazoarcus</taxon>
    </lineage>
</organism>
<accession>A0A323UYP1</accession>
<dbReference type="Pfam" id="PF13649">
    <property type="entry name" value="Methyltransf_25"/>
    <property type="match status" value="1"/>
</dbReference>
<gene>
    <name evidence="6" type="ORF">DNK49_07055</name>
</gene>
<dbReference type="GO" id="GO:0032259">
    <property type="term" value="P:methylation"/>
    <property type="evidence" value="ECO:0007669"/>
    <property type="project" value="UniProtKB-KW"/>
</dbReference>
<sequence length="228" mass="25063">MSSAADEIIGLYERHAPAWDRARSADLVIERAWMERFVARLPSGGAILDLGCGSGQPIARYLLARGFTVVGVDASPTLIAQCRSRFPEAEWVLADMRTLSMGRQFDGVIAWDSFFHLSHADQRAMFAIFREHASPDAPLLFTTGPGHGEAIGMFEGEALYHASLAPEEYGTLLAAQGFKVLDHMAEDPDCGRHTVWLAQYVQPEAMPQETAFARPVSRSARPTGETRD</sequence>
<keyword evidence="7" id="KW-1185">Reference proteome</keyword>
<dbReference type="OrthoDB" id="9760689at2"/>
<dbReference type="Proteomes" id="UP000248259">
    <property type="component" value="Unassembled WGS sequence"/>
</dbReference>
<reference evidence="6 7" key="1">
    <citation type="submission" date="2018-06" db="EMBL/GenBank/DDBJ databases">
        <title>Azoarcus communis strain SWub3 genome.</title>
        <authorList>
            <person name="Zorraquino Salvo V."/>
            <person name="Toubiana D."/>
            <person name="Blumwald E."/>
        </authorList>
    </citation>
    <scope>NUCLEOTIDE SEQUENCE [LARGE SCALE GENOMIC DNA]</scope>
    <source>
        <strain evidence="6 7">SWub3</strain>
    </source>
</reference>
<feature type="domain" description="Methyltransferase" evidence="5">
    <location>
        <begin position="47"/>
        <end position="135"/>
    </location>
</feature>
<evidence type="ECO:0000259" key="5">
    <source>
        <dbReference type="Pfam" id="PF13649"/>
    </source>
</evidence>
<keyword evidence="2 6" id="KW-0808">Transferase</keyword>
<dbReference type="CDD" id="cd02440">
    <property type="entry name" value="AdoMet_MTases"/>
    <property type="match status" value="1"/>
</dbReference>
<dbReference type="AlphaFoldDB" id="A0A323UYP1"/>